<dbReference type="OMA" id="TRIQDMM"/>
<comment type="similarity">
    <text evidence="1">Belongs to the protein kinase superfamily. CMGC Ser/Thr protein kinase family. CDC2/CDKX subfamily.</text>
</comment>
<comment type="catalytic activity">
    <reaction evidence="11">
        <text>L-seryl-[protein] + ATP = O-phospho-L-seryl-[protein] + ADP + H(+)</text>
        <dbReference type="Rhea" id="RHEA:17989"/>
        <dbReference type="Rhea" id="RHEA-COMP:9863"/>
        <dbReference type="Rhea" id="RHEA-COMP:11604"/>
        <dbReference type="ChEBI" id="CHEBI:15378"/>
        <dbReference type="ChEBI" id="CHEBI:29999"/>
        <dbReference type="ChEBI" id="CHEBI:30616"/>
        <dbReference type="ChEBI" id="CHEBI:83421"/>
        <dbReference type="ChEBI" id="CHEBI:456216"/>
        <dbReference type="EC" id="2.7.11.22"/>
    </reaction>
</comment>
<reference evidence="14" key="2">
    <citation type="submission" date="2025-09" db="UniProtKB">
        <authorList>
            <consortium name="Ensembl"/>
        </authorList>
    </citation>
    <scope>IDENTIFICATION</scope>
</reference>
<evidence type="ECO:0000256" key="7">
    <source>
        <dbReference type="ARBA" id="ARBA00022840"/>
    </source>
</evidence>
<dbReference type="Gene3D" id="3.30.200.20">
    <property type="entry name" value="Phosphorylase Kinase, domain 1"/>
    <property type="match status" value="1"/>
</dbReference>
<protein>
    <recommendedName>
        <fullName evidence="13">Protein kinase domain-containing protein</fullName>
    </recommendedName>
</protein>
<dbReference type="SMART" id="SM00220">
    <property type="entry name" value="S_TKc"/>
    <property type="match status" value="1"/>
</dbReference>
<evidence type="ECO:0000256" key="1">
    <source>
        <dbReference type="ARBA" id="ARBA00006485"/>
    </source>
</evidence>
<dbReference type="GeneTree" id="ENSGT00940000167918"/>
<dbReference type="GO" id="GO:0030332">
    <property type="term" value="F:cyclin binding"/>
    <property type="evidence" value="ECO:0007669"/>
    <property type="project" value="TreeGrafter"/>
</dbReference>
<dbReference type="GO" id="GO:0010389">
    <property type="term" value="P:regulation of G2/M transition of mitotic cell cycle"/>
    <property type="evidence" value="ECO:0007669"/>
    <property type="project" value="TreeGrafter"/>
</dbReference>
<keyword evidence="12" id="KW-1133">Transmembrane helix</keyword>
<dbReference type="Proteomes" id="UP000694388">
    <property type="component" value="Unplaced"/>
</dbReference>
<dbReference type="GO" id="GO:0000307">
    <property type="term" value="C:cyclin-dependent protein kinase holoenzyme complex"/>
    <property type="evidence" value="ECO:0007669"/>
    <property type="project" value="TreeGrafter"/>
</dbReference>
<dbReference type="GO" id="GO:0005524">
    <property type="term" value="F:ATP binding"/>
    <property type="evidence" value="ECO:0007669"/>
    <property type="project" value="UniProtKB-KW"/>
</dbReference>
<evidence type="ECO:0000256" key="6">
    <source>
        <dbReference type="ARBA" id="ARBA00022777"/>
    </source>
</evidence>
<evidence type="ECO:0000313" key="14">
    <source>
        <dbReference type="Ensembl" id="ENSEBUP00000015127.1"/>
    </source>
</evidence>
<dbReference type="Gene3D" id="1.10.510.10">
    <property type="entry name" value="Transferase(Phosphotransferase) domain 1"/>
    <property type="match status" value="1"/>
</dbReference>
<evidence type="ECO:0000256" key="11">
    <source>
        <dbReference type="ARBA" id="ARBA00048367"/>
    </source>
</evidence>
<dbReference type="InterPro" id="IPR011009">
    <property type="entry name" value="Kinase-like_dom_sf"/>
</dbReference>
<comment type="similarity">
    <text evidence="2">Belongs to the protein kinase superfamily. CMGC Ser/Thr protein kinase family. MAP kinase subfamily.</text>
</comment>
<keyword evidence="7" id="KW-0067">ATP-binding</keyword>
<evidence type="ECO:0000256" key="10">
    <source>
        <dbReference type="ARBA" id="ARBA00048312"/>
    </source>
</evidence>
<evidence type="ECO:0000313" key="15">
    <source>
        <dbReference type="Proteomes" id="UP000694388"/>
    </source>
</evidence>
<accession>A0A8C4QGQ9</accession>
<evidence type="ECO:0000256" key="2">
    <source>
        <dbReference type="ARBA" id="ARBA00008832"/>
    </source>
</evidence>
<dbReference type="SUPFAM" id="SSF56112">
    <property type="entry name" value="Protein kinase-like (PK-like)"/>
    <property type="match status" value="1"/>
</dbReference>
<evidence type="ECO:0000259" key="13">
    <source>
        <dbReference type="PROSITE" id="PS50011"/>
    </source>
</evidence>
<comment type="catalytic activity">
    <reaction evidence="8">
        <text>L-threonyl-[protein] + ATP = O-phospho-L-threonyl-[protein] + ADP + H(+)</text>
        <dbReference type="Rhea" id="RHEA:46608"/>
        <dbReference type="Rhea" id="RHEA-COMP:11060"/>
        <dbReference type="Rhea" id="RHEA-COMP:11605"/>
        <dbReference type="ChEBI" id="CHEBI:15378"/>
        <dbReference type="ChEBI" id="CHEBI:30013"/>
        <dbReference type="ChEBI" id="CHEBI:30616"/>
        <dbReference type="ChEBI" id="CHEBI:61977"/>
        <dbReference type="ChEBI" id="CHEBI:456216"/>
        <dbReference type="EC" id="2.7.11.24"/>
    </reaction>
</comment>
<evidence type="ECO:0000256" key="5">
    <source>
        <dbReference type="ARBA" id="ARBA00022741"/>
    </source>
</evidence>
<dbReference type="FunFam" id="1.10.510.10:FF:000624">
    <property type="entry name" value="Mitogen-activated protein kinase"/>
    <property type="match status" value="1"/>
</dbReference>
<dbReference type="GO" id="GO:0000082">
    <property type="term" value="P:G1/S transition of mitotic cell cycle"/>
    <property type="evidence" value="ECO:0007669"/>
    <property type="project" value="TreeGrafter"/>
</dbReference>
<evidence type="ECO:0000256" key="12">
    <source>
        <dbReference type="SAM" id="Phobius"/>
    </source>
</evidence>
<feature type="domain" description="Protein kinase" evidence="13">
    <location>
        <begin position="12"/>
        <end position="255"/>
    </location>
</feature>
<keyword evidence="6" id="KW-0418">Kinase</keyword>
<evidence type="ECO:0000256" key="3">
    <source>
        <dbReference type="ARBA" id="ARBA00022527"/>
    </source>
</evidence>
<dbReference type="InterPro" id="IPR000719">
    <property type="entry name" value="Prot_kinase_dom"/>
</dbReference>
<keyword evidence="5" id="KW-0547">Nucleotide-binding</keyword>
<dbReference type="Ensembl" id="ENSEBUT00000015703.1">
    <property type="protein sequence ID" value="ENSEBUP00000015127.1"/>
    <property type="gene ID" value="ENSEBUG00000009533.1"/>
</dbReference>
<dbReference type="InterPro" id="IPR050108">
    <property type="entry name" value="CDK"/>
</dbReference>
<dbReference type="InterPro" id="IPR008271">
    <property type="entry name" value="Ser/Thr_kinase_AS"/>
</dbReference>
<dbReference type="GO" id="GO:0005737">
    <property type="term" value="C:cytoplasm"/>
    <property type="evidence" value="ECO:0007669"/>
    <property type="project" value="TreeGrafter"/>
</dbReference>
<sequence length="255" mass="28926">MDPRSSGPTTYPPSEPLVDPGVFAPRSRVMVDRTSRQFVATKKMRLPTNGEGVPACTLREVSLLRHLESFEHPNIVRLLDVFFNEVTEKMVCLSLVMEFIDQDLSKLLQVASPPGLSETRIQDMMYQLLKGLDFLHMHRVVHCDLKPQNILVTTCGQLKIADFGLAQMYSFQKSLTSVVVTLWYRAPEVLLGSSYGIPVDLWSIGCIFAELYLRRSRDARLILSICTFLFQTSLLLLLGFVSLTVPFTPQNYFNF</sequence>
<keyword evidence="3" id="KW-0723">Serine/threonine-protein kinase</keyword>
<dbReference type="Pfam" id="PF00069">
    <property type="entry name" value="Pkinase"/>
    <property type="match status" value="1"/>
</dbReference>
<keyword evidence="15" id="KW-1185">Reference proteome</keyword>
<name>A0A8C4QGQ9_EPTBU</name>
<comment type="catalytic activity">
    <reaction evidence="10">
        <text>L-seryl-[protein] + ATP = O-phospho-L-seryl-[protein] + ADP + H(+)</text>
        <dbReference type="Rhea" id="RHEA:17989"/>
        <dbReference type="Rhea" id="RHEA-COMP:9863"/>
        <dbReference type="Rhea" id="RHEA-COMP:11604"/>
        <dbReference type="ChEBI" id="CHEBI:15378"/>
        <dbReference type="ChEBI" id="CHEBI:29999"/>
        <dbReference type="ChEBI" id="CHEBI:30616"/>
        <dbReference type="ChEBI" id="CHEBI:83421"/>
        <dbReference type="ChEBI" id="CHEBI:456216"/>
        <dbReference type="EC" id="2.7.11.24"/>
    </reaction>
</comment>
<comment type="catalytic activity">
    <reaction evidence="9">
        <text>L-threonyl-[protein] + ATP = O-phospho-L-threonyl-[protein] + ADP + H(+)</text>
        <dbReference type="Rhea" id="RHEA:46608"/>
        <dbReference type="Rhea" id="RHEA-COMP:11060"/>
        <dbReference type="Rhea" id="RHEA-COMP:11605"/>
        <dbReference type="ChEBI" id="CHEBI:15378"/>
        <dbReference type="ChEBI" id="CHEBI:30013"/>
        <dbReference type="ChEBI" id="CHEBI:30616"/>
        <dbReference type="ChEBI" id="CHEBI:61977"/>
        <dbReference type="ChEBI" id="CHEBI:456216"/>
        <dbReference type="EC" id="2.7.11.22"/>
    </reaction>
</comment>
<evidence type="ECO:0000256" key="8">
    <source>
        <dbReference type="ARBA" id="ARBA00047592"/>
    </source>
</evidence>
<dbReference type="PROSITE" id="PS00108">
    <property type="entry name" value="PROTEIN_KINASE_ST"/>
    <property type="match status" value="1"/>
</dbReference>
<evidence type="ECO:0000256" key="4">
    <source>
        <dbReference type="ARBA" id="ARBA00022679"/>
    </source>
</evidence>
<dbReference type="AlphaFoldDB" id="A0A8C4QGQ9"/>
<feature type="transmembrane region" description="Helical" evidence="12">
    <location>
        <begin position="221"/>
        <end position="245"/>
    </location>
</feature>
<proteinExistence type="inferred from homology"/>
<keyword evidence="12" id="KW-0472">Membrane</keyword>
<dbReference type="GO" id="GO:0010468">
    <property type="term" value="P:regulation of gene expression"/>
    <property type="evidence" value="ECO:0007669"/>
    <property type="project" value="TreeGrafter"/>
</dbReference>
<dbReference type="GO" id="GO:0004707">
    <property type="term" value="F:MAP kinase activity"/>
    <property type="evidence" value="ECO:0007669"/>
    <property type="project" value="UniProtKB-EC"/>
</dbReference>
<dbReference type="PANTHER" id="PTHR24056">
    <property type="entry name" value="CELL DIVISION PROTEIN KINASE"/>
    <property type="match status" value="1"/>
</dbReference>
<dbReference type="GO" id="GO:0005634">
    <property type="term" value="C:nucleus"/>
    <property type="evidence" value="ECO:0007669"/>
    <property type="project" value="TreeGrafter"/>
</dbReference>
<dbReference type="FunFam" id="3.30.200.20:FF:000124">
    <property type="entry name" value="Cyclin-dependent kinase 4"/>
    <property type="match status" value="1"/>
</dbReference>
<organism evidence="14 15">
    <name type="scientific">Eptatretus burgeri</name>
    <name type="common">Inshore hagfish</name>
    <dbReference type="NCBI Taxonomy" id="7764"/>
    <lineage>
        <taxon>Eukaryota</taxon>
        <taxon>Metazoa</taxon>
        <taxon>Chordata</taxon>
        <taxon>Craniata</taxon>
        <taxon>Vertebrata</taxon>
        <taxon>Cyclostomata</taxon>
        <taxon>Myxini</taxon>
        <taxon>Myxiniformes</taxon>
        <taxon>Myxinidae</taxon>
        <taxon>Eptatretinae</taxon>
        <taxon>Eptatretus</taxon>
    </lineage>
</organism>
<reference evidence="14" key="1">
    <citation type="submission" date="2025-08" db="UniProtKB">
        <authorList>
            <consortium name="Ensembl"/>
        </authorList>
    </citation>
    <scope>IDENTIFICATION</scope>
</reference>
<dbReference type="GO" id="GO:0004693">
    <property type="term" value="F:cyclin-dependent protein serine/threonine kinase activity"/>
    <property type="evidence" value="ECO:0007669"/>
    <property type="project" value="UniProtKB-EC"/>
</dbReference>
<dbReference type="PANTHER" id="PTHR24056:SF472">
    <property type="entry name" value="CYCLIN-DEPENDENT KINASE 4, ISOFORM A"/>
    <property type="match status" value="1"/>
</dbReference>
<dbReference type="PROSITE" id="PS50011">
    <property type="entry name" value="PROTEIN_KINASE_DOM"/>
    <property type="match status" value="1"/>
</dbReference>
<keyword evidence="12" id="KW-0812">Transmembrane</keyword>
<evidence type="ECO:0000256" key="9">
    <source>
        <dbReference type="ARBA" id="ARBA00047811"/>
    </source>
</evidence>
<keyword evidence="4" id="KW-0808">Transferase</keyword>